<evidence type="ECO:0000259" key="1">
    <source>
        <dbReference type="Pfam" id="PF03161"/>
    </source>
</evidence>
<dbReference type="EMBL" id="JAUBDH010000010">
    <property type="protein sequence ID" value="MDW0111176.1"/>
    <property type="molecule type" value="Genomic_DNA"/>
</dbReference>
<protein>
    <recommendedName>
        <fullName evidence="1">Homing endonuclease LAGLIDADG domain-containing protein</fullName>
    </recommendedName>
</protein>
<keyword evidence="3" id="KW-1185">Reference proteome</keyword>
<accession>A0ABU4G2P6</accession>
<reference evidence="2 3" key="1">
    <citation type="submission" date="2023-06" db="EMBL/GenBank/DDBJ databases">
        <title>Sporosarcina sp. nov., isolated from Korean traditional fermented seafood 'Jeotgal'.</title>
        <authorList>
            <person name="Yang A.-I."/>
            <person name="Shin N.-R."/>
        </authorList>
    </citation>
    <scope>NUCLEOTIDE SEQUENCE [LARGE SCALE GENOMIC DNA]</scope>
    <source>
        <strain evidence="2 3">KCTC3840</strain>
    </source>
</reference>
<dbReference type="Pfam" id="PF03161">
    <property type="entry name" value="LAGLIDADG_2"/>
    <property type="match status" value="1"/>
</dbReference>
<evidence type="ECO:0000313" key="3">
    <source>
        <dbReference type="Proteomes" id="UP001280629"/>
    </source>
</evidence>
<comment type="caution">
    <text evidence="2">The sequence shown here is derived from an EMBL/GenBank/DDBJ whole genome shotgun (WGS) entry which is preliminary data.</text>
</comment>
<name>A0ABU4G2P6_9BACL</name>
<feature type="domain" description="Homing endonuclease LAGLIDADG" evidence="1">
    <location>
        <begin position="7"/>
        <end position="95"/>
    </location>
</feature>
<sequence length="99" mass="11235">MQNGHLESYKVQSRTHARIDGLYDEWYPAGKKVIPFSFLDTYLNEEALAWWYQDKGHLEAANGNISKIILSTDDISADEIAVLINLLNEKFALQFGTDG</sequence>
<dbReference type="InterPro" id="IPR004860">
    <property type="entry name" value="LAGLIDADG_dom"/>
</dbReference>
<proteinExistence type="predicted"/>
<organism evidence="2 3">
    <name type="scientific">Sporosarcina aquimarina</name>
    <dbReference type="NCBI Taxonomy" id="114975"/>
    <lineage>
        <taxon>Bacteria</taxon>
        <taxon>Bacillati</taxon>
        <taxon>Bacillota</taxon>
        <taxon>Bacilli</taxon>
        <taxon>Bacillales</taxon>
        <taxon>Caryophanaceae</taxon>
        <taxon>Sporosarcina</taxon>
    </lineage>
</organism>
<evidence type="ECO:0000313" key="2">
    <source>
        <dbReference type="EMBL" id="MDW0111176.1"/>
    </source>
</evidence>
<dbReference type="Gene3D" id="3.10.28.10">
    <property type="entry name" value="Homing endonucleases"/>
    <property type="match status" value="1"/>
</dbReference>
<dbReference type="InterPro" id="IPR027434">
    <property type="entry name" value="Homing_endonucl"/>
</dbReference>
<dbReference type="SUPFAM" id="SSF55608">
    <property type="entry name" value="Homing endonucleases"/>
    <property type="match status" value="1"/>
</dbReference>
<dbReference type="RefSeq" id="WP_317936795.1">
    <property type="nucleotide sequence ID" value="NZ_JAUBDH010000010.1"/>
</dbReference>
<gene>
    <name evidence="2" type="ORF">QT716_14220</name>
</gene>
<dbReference type="Proteomes" id="UP001280629">
    <property type="component" value="Unassembled WGS sequence"/>
</dbReference>